<protein>
    <submittedName>
        <fullName evidence="1">2'-5' RNA ligase family protein</fullName>
        <ecNumber evidence="1">6.5.1.-</ecNumber>
    </submittedName>
</protein>
<sequence>MAATCKLLYPFLEPSFDKESDQSKEEQYSEFREQLSITLTSVATQCKPFDVEIDTFGTFGGKDRGVLWAHPKSKYSAPAADYEVKAGTFTPHMTLSHYANITDALEAKEVESKWESTSFHVPEIYLLQRKGDEGQFKILAKIPLGLDKEDEVKMFDEPLAFPAMPLEEEEWVYNERMTMKNRRRTISSVGGEAKVT</sequence>
<gene>
    <name evidence="1" type="ORF">QTG54_000738</name>
</gene>
<dbReference type="AlphaFoldDB" id="A0AAD9DJT8"/>
<dbReference type="PANTHER" id="PTHR37474">
    <property type="entry name" value="RNA LIGASE/CYCLIC NUCLEOTIDE PHOSPHODIESTERASE"/>
    <property type="match status" value="1"/>
</dbReference>
<dbReference type="PANTHER" id="PTHR37474:SF1">
    <property type="entry name" value="2'-5' RNA LIGASE FAMILY PROTEIN"/>
    <property type="match status" value="1"/>
</dbReference>
<proteinExistence type="predicted"/>
<keyword evidence="2" id="KW-1185">Reference proteome</keyword>
<dbReference type="SUPFAM" id="SSF55144">
    <property type="entry name" value="LigT-like"/>
    <property type="match status" value="1"/>
</dbReference>
<evidence type="ECO:0000313" key="1">
    <source>
        <dbReference type="EMBL" id="KAK1748799.1"/>
    </source>
</evidence>
<organism evidence="1 2">
    <name type="scientific">Skeletonema marinoi</name>
    <dbReference type="NCBI Taxonomy" id="267567"/>
    <lineage>
        <taxon>Eukaryota</taxon>
        <taxon>Sar</taxon>
        <taxon>Stramenopiles</taxon>
        <taxon>Ochrophyta</taxon>
        <taxon>Bacillariophyta</taxon>
        <taxon>Coscinodiscophyceae</taxon>
        <taxon>Thalassiosirophycidae</taxon>
        <taxon>Thalassiosirales</taxon>
        <taxon>Skeletonemataceae</taxon>
        <taxon>Skeletonema</taxon>
        <taxon>Skeletonema marinoi-dohrnii complex</taxon>
    </lineage>
</organism>
<dbReference type="EC" id="6.5.1.-" evidence="1"/>
<dbReference type="EMBL" id="JATAAI010000001">
    <property type="protein sequence ID" value="KAK1748799.1"/>
    <property type="molecule type" value="Genomic_DNA"/>
</dbReference>
<dbReference type="Gene3D" id="3.90.1140.10">
    <property type="entry name" value="Cyclic phosphodiesterase"/>
    <property type="match status" value="1"/>
</dbReference>
<dbReference type="GO" id="GO:0016874">
    <property type="term" value="F:ligase activity"/>
    <property type="evidence" value="ECO:0007669"/>
    <property type="project" value="UniProtKB-KW"/>
</dbReference>
<evidence type="ECO:0000313" key="2">
    <source>
        <dbReference type="Proteomes" id="UP001224775"/>
    </source>
</evidence>
<reference evidence="1" key="1">
    <citation type="submission" date="2023-06" db="EMBL/GenBank/DDBJ databases">
        <title>Survivors Of The Sea: Transcriptome response of Skeletonema marinoi to long-term dormancy.</title>
        <authorList>
            <person name="Pinder M.I.M."/>
            <person name="Kourtchenko O."/>
            <person name="Robertson E.K."/>
            <person name="Larsson T."/>
            <person name="Maumus F."/>
            <person name="Osuna-Cruz C.M."/>
            <person name="Vancaester E."/>
            <person name="Stenow R."/>
            <person name="Vandepoele K."/>
            <person name="Ploug H."/>
            <person name="Bruchert V."/>
            <person name="Godhe A."/>
            <person name="Topel M."/>
        </authorList>
    </citation>
    <scope>NUCLEOTIDE SEQUENCE</scope>
    <source>
        <strain evidence="1">R05AC</strain>
    </source>
</reference>
<name>A0AAD9DJT8_9STRA</name>
<dbReference type="Proteomes" id="UP001224775">
    <property type="component" value="Unassembled WGS sequence"/>
</dbReference>
<comment type="caution">
    <text evidence="1">The sequence shown here is derived from an EMBL/GenBank/DDBJ whole genome shotgun (WGS) entry which is preliminary data.</text>
</comment>
<accession>A0AAD9DJT8</accession>
<dbReference type="Pfam" id="PF13563">
    <property type="entry name" value="2_5_RNA_ligase2"/>
    <property type="match status" value="1"/>
</dbReference>
<keyword evidence="1" id="KW-0436">Ligase</keyword>
<dbReference type="InterPro" id="IPR009097">
    <property type="entry name" value="Cyclic_Pdiesterase"/>
</dbReference>